<keyword evidence="2" id="KW-1185">Reference proteome</keyword>
<reference evidence="1" key="1">
    <citation type="journal article" date="2023" name="Plant J.">
        <title>Genome sequences and population genomics provide insights into the demographic history, inbreeding, and mutation load of two 'living fossil' tree species of Dipteronia.</title>
        <authorList>
            <person name="Feng Y."/>
            <person name="Comes H.P."/>
            <person name="Chen J."/>
            <person name="Zhu S."/>
            <person name="Lu R."/>
            <person name="Zhang X."/>
            <person name="Li P."/>
            <person name="Qiu J."/>
            <person name="Olsen K.M."/>
            <person name="Qiu Y."/>
        </authorList>
    </citation>
    <scope>NUCLEOTIDE SEQUENCE</scope>
    <source>
        <strain evidence="1">KIB01</strain>
    </source>
</reference>
<dbReference type="AlphaFoldDB" id="A0AAE0CHX1"/>
<protein>
    <recommendedName>
        <fullName evidence="3">RNase H type-1 domain-containing protein</fullName>
    </recommendedName>
</protein>
<comment type="caution">
    <text evidence="1">The sequence shown here is derived from an EMBL/GenBank/DDBJ whole genome shotgun (WGS) entry which is preliminary data.</text>
</comment>
<evidence type="ECO:0000313" key="2">
    <source>
        <dbReference type="Proteomes" id="UP001280121"/>
    </source>
</evidence>
<dbReference type="EMBL" id="JANJYI010000004">
    <property type="protein sequence ID" value="KAK2651418.1"/>
    <property type="molecule type" value="Genomic_DNA"/>
</dbReference>
<organism evidence="1 2">
    <name type="scientific">Dipteronia dyeriana</name>
    <dbReference type="NCBI Taxonomy" id="168575"/>
    <lineage>
        <taxon>Eukaryota</taxon>
        <taxon>Viridiplantae</taxon>
        <taxon>Streptophyta</taxon>
        <taxon>Embryophyta</taxon>
        <taxon>Tracheophyta</taxon>
        <taxon>Spermatophyta</taxon>
        <taxon>Magnoliopsida</taxon>
        <taxon>eudicotyledons</taxon>
        <taxon>Gunneridae</taxon>
        <taxon>Pentapetalae</taxon>
        <taxon>rosids</taxon>
        <taxon>malvids</taxon>
        <taxon>Sapindales</taxon>
        <taxon>Sapindaceae</taxon>
        <taxon>Hippocastanoideae</taxon>
        <taxon>Acereae</taxon>
        <taxon>Dipteronia</taxon>
    </lineage>
</organism>
<evidence type="ECO:0000313" key="1">
    <source>
        <dbReference type="EMBL" id="KAK2651418.1"/>
    </source>
</evidence>
<accession>A0AAE0CHX1</accession>
<gene>
    <name evidence="1" type="ORF">Ddye_011274</name>
</gene>
<evidence type="ECO:0008006" key="3">
    <source>
        <dbReference type="Google" id="ProtNLM"/>
    </source>
</evidence>
<name>A0AAE0CHX1_9ROSI</name>
<sequence length="280" mass="32611">MKVIVSNGSRISLWRDVKVQGEPMMESFPRIFALSTNKDERLSEYGNRVDEDWIWNSPLRRPCSVGNGSVESFLSLESVDHLFLHCIWSMKLWLNCMSLWGVGVCFSVSLREWWRGWGGLFTKKVSMRAWTSMFFAIVWTIWESRNNKVFRSVEAVFENAMDLVKFRVAWWFKNLGKCSNESVSLLVIDTAERCLDLGKIMVPKMGDWIPPQPEISMFNAVSWINTPCLENINFNRLIYDIHNSIFSFGQMWVEFNPRESNLMADFLAKKGDGDVINRFL</sequence>
<dbReference type="Proteomes" id="UP001280121">
    <property type="component" value="Unassembled WGS sequence"/>
</dbReference>
<proteinExistence type="predicted"/>